<gene>
    <name evidence="1" type="ORF">AB205_0053650</name>
</gene>
<dbReference type="AlphaFoldDB" id="A0A2G9RJ11"/>
<sequence length="149" mass="17055">MSTISTISSKEIFEALYLLLDWELSCSGLSSAAGPKTPGSQCLNAFKKMVEEDLRNLRRKDRKGRHVWDAIKKIGERHEVVIRPADKGGGLVILDKKDYQEEMENLLRVENTYKKLKSNPKKKYQKKLKIFIEKGRKMGILNLLLACTC</sequence>
<reference evidence="2" key="1">
    <citation type="journal article" date="2017" name="Nat. Commun.">
        <title>The North American bullfrog draft genome provides insight into hormonal regulation of long noncoding RNA.</title>
        <authorList>
            <person name="Hammond S.A."/>
            <person name="Warren R.L."/>
            <person name="Vandervalk B.P."/>
            <person name="Kucuk E."/>
            <person name="Khan H."/>
            <person name="Gibb E.A."/>
            <person name="Pandoh P."/>
            <person name="Kirk H."/>
            <person name="Zhao Y."/>
            <person name="Jones M."/>
            <person name="Mungall A.J."/>
            <person name="Coope R."/>
            <person name="Pleasance S."/>
            <person name="Moore R.A."/>
            <person name="Holt R.A."/>
            <person name="Round J.M."/>
            <person name="Ohora S."/>
            <person name="Walle B.V."/>
            <person name="Veldhoen N."/>
            <person name="Helbing C.C."/>
            <person name="Birol I."/>
        </authorList>
    </citation>
    <scope>NUCLEOTIDE SEQUENCE [LARGE SCALE GENOMIC DNA]</scope>
</reference>
<evidence type="ECO:0000313" key="2">
    <source>
        <dbReference type="Proteomes" id="UP000228934"/>
    </source>
</evidence>
<evidence type="ECO:0000313" key="1">
    <source>
        <dbReference type="EMBL" id="PIO27890.1"/>
    </source>
</evidence>
<dbReference type="EMBL" id="KV941921">
    <property type="protein sequence ID" value="PIO27890.1"/>
    <property type="molecule type" value="Genomic_DNA"/>
</dbReference>
<keyword evidence="2" id="KW-1185">Reference proteome</keyword>
<accession>A0A2G9RJ11</accession>
<name>A0A2G9RJ11_AQUCT</name>
<dbReference type="OrthoDB" id="9909555at2759"/>
<proteinExistence type="predicted"/>
<organism evidence="1 2">
    <name type="scientific">Aquarana catesbeiana</name>
    <name type="common">American bullfrog</name>
    <name type="synonym">Rana catesbeiana</name>
    <dbReference type="NCBI Taxonomy" id="8400"/>
    <lineage>
        <taxon>Eukaryota</taxon>
        <taxon>Metazoa</taxon>
        <taxon>Chordata</taxon>
        <taxon>Craniata</taxon>
        <taxon>Vertebrata</taxon>
        <taxon>Euteleostomi</taxon>
        <taxon>Amphibia</taxon>
        <taxon>Batrachia</taxon>
        <taxon>Anura</taxon>
        <taxon>Neobatrachia</taxon>
        <taxon>Ranoidea</taxon>
        <taxon>Ranidae</taxon>
        <taxon>Aquarana</taxon>
    </lineage>
</organism>
<dbReference type="Proteomes" id="UP000228934">
    <property type="component" value="Unassembled WGS sequence"/>
</dbReference>
<protein>
    <submittedName>
        <fullName evidence="1">Uncharacterized protein</fullName>
    </submittedName>
</protein>